<evidence type="ECO:0000313" key="4">
    <source>
        <dbReference type="Proteomes" id="UP000008694"/>
    </source>
</evidence>
<feature type="region of interest" description="Disordered" evidence="1">
    <location>
        <begin position="27"/>
        <end position="61"/>
    </location>
</feature>
<gene>
    <name evidence="3" type="ORF">ARALYDRAFT_907701</name>
    <name evidence="2" type="ORF">ARALYDRAFT_920682</name>
</gene>
<evidence type="ECO:0000313" key="2">
    <source>
        <dbReference type="EMBL" id="EFH38728.1"/>
    </source>
</evidence>
<evidence type="ECO:0000256" key="1">
    <source>
        <dbReference type="SAM" id="MobiDB-lite"/>
    </source>
</evidence>
<dbReference type="AlphaFoldDB" id="D7LSB8"/>
<dbReference type="EMBL" id="GL348717">
    <property type="protein sequence ID" value="EFH54651.1"/>
    <property type="molecule type" value="Genomic_DNA"/>
</dbReference>
<accession>D7LSB8</accession>
<name>D7LSB8_ARALL</name>
<dbReference type="HOGENOM" id="CLU_2925736_0_0_1"/>
<reference evidence="3" key="1">
    <citation type="submission" date="2009-11" db="EMBL/GenBank/DDBJ databases">
        <authorList>
            <consortium name="US DOE Joint Genome Institute (JGI-PGF)"/>
            <person name="Ottilar R."/>
            <person name="Schmutz J."/>
            <person name="Salamov A."/>
            <person name="Cheng J.F."/>
            <person name="Lucas S."/>
            <person name="Pitluck S."/>
            <person name="Gundlach H."/>
            <person name="Guo Y."/>
            <person name="Haberer G."/>
            <person name="Nasrallah J."/>
            <person name="Mayer K.F.X."/>
            <person name="van de Peer Y."/>
            <person name="Weigel D."/>
            <person name="Grigoriev I.V."/>
        </authorList>
    </citation>
    <scope>NUCLEOTIDE SEQUENCE</scope>
</reference>
<reference evidence="3" key="2">
    <citation type="submission" date="2010-06" db="EMBL/GenBank/DDBJ databases">
        <title>The basis of rapid genome size change in Arabidopsis.</title>
        <authorList>
            <consortium name="US DOE Joint Genome Institute (JGI-PGF)"/>
            <person name="Bakker E."/>
            <person name="Bergelson J."/>
            <person name="Cheng J.Fang."/>
            <person name="Clark R.M."/>
            <person name="Fawcett J."/>
            <person name="Gaut B."/>
            <person name="Grigoriev I."/>
            <person name="Gundlach H."/>
            <person name="Guo Y."/>
            <person name="Haberer G."/>
            <person name="Hollister J."/>
            <person name="Hu T.T."/>
            <person name="Mayer K.F.X."/>
            <person name="Nasrallah J."/>
            <person name="Nordborg M."/>
            <person name="Otillar R."/>
            <person name="Pattyn P."/>
            <person name="Schmutz J."/>
            <person name="Spannagl M."/>
            <person name="van de Peer Y."/>
            <person name="Wang X."/>
            <person name="Weigel D."/>
            <person name="Yang L."/>
        </authorList>
    </citation>
    <scope>NUCLEOTIDE SEQUENCE</scope>
</reference>
<dbReference type="Gramene" id="scaffold_45000004.1">
    <property type="protein sequence ID" value="scaffold_45000004.1"/>
    <property type="gene ID" value="scaffold_45000004.1"/>
</dbReference>
<feature type="compositionally biased region" description="Basic residues" evidence="1">
    <location>
        <begin position="37"/>
        <end position="48"/>
    </location>
</feature>
<reference evidence="2" key="3">
    <citation type="submission" date="2010-06" db="EMBL/GenBank/DDBJ databases">
        <title>The basis of rapid genome size change in Arabidopsis.</title>
        <authorList>
            <person name="Bakker E."/>
            <person name="Bergelson J."/>
            <person name="Cheng J.F."/>
            <person name="Clark R.M."/>
            <person name="Fawcett J."/>
            <person name="Gaut B."/>
            <person name="Grigoriev I."/>
            <person name="Gundlach H."/>
            <person name="Guo Y."/>
            <person name="Haberer G."/>
            <person name="Hollister J."/>
            <person name="Hu T.T."/>
            <person name="Mayer K.F.X."/>
            <person name="Nasrallah J."/>
            <person name="Nordborg M."/>
            <person name="Otillar R."/>
            <person name="Pattyn P."/>
            <person name="Schmutz J."/>
            <person name="Spannagl M."/>
            <person name="van de Peer Y."/>
            <person name="Wang X."/>
            <person name="Weigel D."/>
            <person name="Yang L."/>
        </authorList>
    </citation>
    <scope>NUCLEOTIDE SEQUENCE</scope>
</reference>
<evidence type="ECO:0000313" key="3">
    <source>
        <dbReference type="EMBL" id="EFH54651.1"/>
    </source>
</evidence>
<organism evidence="4">
    <name type="scientific">Arabidopsis lyrata subsp. lyrata</name>
    <name type="common">Lyre-leaved rock-cress</name>
    <dbReference type="NCBI Taxonomy" id="81972"/>
    <lineage>
        <taxon>Eukaryota</taxon>
        <taxon>Viridiplantae</taxon>
        <taxon>Streptophyta</taxon>
        <taxon>Embryophyta</taxon>
        <taxon>Tracheophyta</taxon>
        <taxon>Spermatophyta</taxon>
        <taxon>Magnoliopsida</taxon>
        <taxon>eudicotyledons</taxon>
        <taxon>Gunneridae</taxon>
        <taxon>Pentapetalae</taxon>
        <taxon>rosids</taxon>
        <taxon>malvids</taxon>
        <taxon>Brassicales</taxon>
        <taxon>Brassicaceae</taxon>
        <taxon>Camelineae</taxon>
        <taxon>Arabidopsis</taxon>
    </lineage>
</organism>
<sequence length="61" mass="6760">MIIEDERSVGAKDVDGGLNVTVFKRVSDPANDQSGVIRRRGNRRTGRRSMKEVAGKQSTTR</sequence>
<dbReference type="EMBL" id="GL349021">
    <property type="protein sequence ID" value="EFH38728.1"/>
    <property type="molecule type" value="Genomic_DNA"/>
</dbReference>
<protein>
    <submittedName>
        <fullName evidence="3">Predicted protein</fullName>
    </submittedName>
</protein>
<dbReference type="Gramene" id="scaffold_503405.1">
    <property type="protein sequence ID" value="scaffold_503405.1"/>
    <property type="gene ID" value="scaffold_503405.1"/>
</dbReference>
<keyword evidence="4" id="KW-1185">Reference proteome</keyword>
<dbReference type="Proteomes" id="UP000008694">
    <property type="component" value="Unassembled WGS sequence"/>
</dbReference>
<reference evidence="4" key="4">
    <citation type="journal article" date="2011" name="Nat. Genet.">
        <title>The Arabidopsis lyrata genome sequence and the basis of rapid genome size change.</title>
        <authorList>
            <person name="Hu T.T."/>
            <person name="Pattyn P."/>
            <person name="Bakker E.G."/>
            <person name="Cao J."/>
            <person name="Cheng J.-F."/>
            <person name="Clark R.M."/>
            <person name="Fahlgren N."/>
            <person name="Fawcett J.A."/>
            <person name="Grimwood J."/>
            <person name="Gundlach H."/>
            <person name="Haberer G."/>
            <person name="Hollister J.D."/>
            <person name="Ossowski S."/>
            <person name="Ottilar R.P."/>
            <person name="Salamov A.A."/>
            <person name="Schneeberger K."/>
            <person name="Spannagl M."/>
            <person name="Wang X."/>
            <person name="Yang L."/>
            <person name="Nasrallah M.E."/>
            <person name="Bergelson J."/>
            <person name="Carrington J.C."/>
            <person name="Gaut B.S."/>
            <person name="Schmutz J."/>
            <person name="Mayer K.F.X."/>
            <person name="Van de Peer Y."/>
            <person name="Grigoriev I.V."/>
            <person name="Nordborg M."/>
            <person name="Weigel D."/>
            <person name="Guo Y.-L."/>
        </authorList>
    </citation>
    <scope>NUCLEOTIDE SEQUENCE [LARGE SCALE GENOMIC DNA]</scope>
    <source>
        <strain evidence="4">cv. MN47</strain>
    </source>
</reference>
<proteinExistence type="predicted"/>